<accession>A0A3B0RD50</accession>
<evidence type="ECO:0008006" key="2">
    <source>
        <dbReference type="Google" id="ProtNLM"/>
    </source>
</evidence>
<protein>
    <recommendedName>
        <fullName evidence="2">p-hydroxylaminobenzoate lyase</fullName>
    </recommendedName>
</protein>
<proteinExistence type="predicted"/>
<gene>
    <name evidence="1" type="ORF">MNBD_ALPHA08-1700</name>
</gene>
<evidence type="ECO:0000313" key="1">
    <source>
        <dbReference type="EMBL" id="VAV89899.1"/>
    </source>
</evidence>
<name>A0A3B0RD50_9ZZZZ</name>
<dbReference type="InterPro" id="IPR032345">
    <property type="entry name" value="PnbB"/>
</dbReference>
<organism evidence="1">
    <name type="scientific">hydrothermal vent metagenome</name>
    <dbReference type="NCBI Taxonomy" id="652676"/>
    <lineage>
        <taxon>unclassified sequences</taxon>
        <taxon>metagenomes</taxon>
        <taxon>ecological metagenomes</taxon>
    </lineage>
</organism>
<dbReference type="AlphaFoldDB" id="A0A3B0RD50"/>
<dbReference type="Pfam" id="PF16155">
    <property type="entry name" value="PnbB"/>
    <property type="match status" value="1"/>
</dbReference>
<dbReference type="EMBL" id="UOEC01000069">
    <property type="protein sequence ID" value="VAV89899.1"/>
    <property type="molecule type" value="Genomic_DNA"/>
</dbReference>
<sequence length="156" mass="16865">MEDFQHLLHPVTKVIAGSTFGKALEARLNDNFPAGGALFKQIEQACHTAISAGWMCTQGDEGRRFGRIIEPSPKTGGLSVDVVQLNNVTGPHHRHPSGEVCMIMPQDKLATFDGHGAGWCVYSPGTAHFPTVRNGNALILYLLPDGKIEFTGKTLK</sequence>
<reference evidence="1" key="1">
    <citation type="submission" date="2018-06" db="EMBL/GenBank/DDBJ databases">
        <authorList>
            <person name="Zhirakovskaya E."/>
        </authorList>
    </citation>
    <scope>NUCLEOTIDE SEQUENCE</scope>
</reference>